<gene>
    <name evidence="2" type="ORF">NC653_008669</name>
</gene>
<proteinExistence type="predicted"/>
<keyword evidence="3" id="KW-1185">Reference proteome</keyword>
<dbReference type="AlphaFoldDB" id="A0AAD6R6Y4"/>
<feature type="compositionally biased region" description="Basic and acidic residues" evidence="1">
    <location>
        <begin position="33"/>
        <end position="49"/>
    </location>
</feature>
<name>A0AAD6R6Y4_9ROSI</name>
<accession>A0AAD6R6Y4</accession>
<sequence length="122" mass="13487">MHLGPTVVPCTTPHVYSVQRFTKIRAEWLVSRDSRAGAREEEDEKDKRIGGARARAGDVSGREGGWYETVGFGRGDGSTTQVYNVLFVALDHGYSYLHPLARGKPRNLLRDTKITKPGQTAS</sequence>
<evidence type="ECO:0000256" key="1">
    <source>
        <dbReference type="SAM" id="MobiDB-lite"/>
    </source>
</evidence>
<feature type="region of interest" description="Disordered" evidence="1">
    <location>
        <begin position="33"/>
        <end position="60"/>
    </location>
</feature>
<evidence type="ECO:0000313" key="2">
    <source>
        <dbReference type="EMBL" id="KAJ7003514.1"/>
    </source>
</evidence>
<protein>
    <submittedName>
        <fullName evidence="2">Uncharacterized protein</fullName>
    </submittedName>
</protein>
<organism evidence="2 3">
    <name type="scientific">Populus alba x Populus x berolinensis</name>
    <dbReference type="NCBI Taxonomy" id="444605"/>
    <lineage>
        <taxon>Eukaryota</taxon>
        <taxon>Viridiplantae</taxon>
        <taxon>Streptophyta</taxon>
        <taxon>Embryophyta</taxon>
        <taxon>Tracheophyta</taxon>
        <taxon>Spermatophyta</taxon>
        <taxon>Magnoliopsida</taxon>
        <taxon>eudicotyledons</taxon>
        <taxon>Gunneridae</taxon>
        <taxon>Pentapetalae</taxon>
        <taxon>rosids</taxon>
        <taxon>fabids</taxon>
        <taxon>Malpighiales</taxon>
        <taxon>Salicaceae</taxon>
        <taxon>Saliceae</taxon>
        <taxon>Populus</taxon>
    </lineage>
</organism>
<dbReference type="EMBL" id="JAQIZT010000003">
    <property type="protein sequence ID" value="KAJ7003514.1"/>
    <property type="molecule type" value="Genomic_DNA"/>
</dbReference>
<dbReference type="Proteomes" id="UP001164929">
    <property type="component" value="Chromosome 3"/>
</dbReference>
<evidence type="ECO:0000313" key="3">
    <source>
        <dbReference type="Proteomes" id="UP001164929"/>
    </source>
</evidence>
<comment type="caution">
    <text evidence="2">The sequence shown here is derived from an EMBL/GenBank/DDBJ whole genome shotgun (WGS) entry which is preliminary data.</text>
</comment>
<reference evidence="2" key="1">
    <citation type="journal article" date="2023" name="Mol. Ecol. Resour.">
        <title>Chromosome-level genome assembly of a triploid poplar Populus alba 'Berolinensis'.</title>
        <authorList>
            <person name="Chen S."/>
            <person name="Yu Y."/>
            <person name="Wang X."/>
            <person name="Wang S."/>
            <person name="Zhang T."/>
            <person name="Zhou Y."/>
            <person name="He R."/>
            <person name="Meng N."/>
            <person name="Wang Y."/>
            <person name="Liu W."/>
            <person name="Liu Z."/>
            <person name="Liu J."/>
            <person name="Guo Q."/>
            <person name="Huang H."/>
            <person name="Sederoff R.R."/>
            <person name="Wang G."/>
            <person name="Qu G."/>
            <person name="Chen S."/>
        </authorList>
    </citation>
    <scope>NUCLEOTIDE SEQUENCE</scope>
    <source>
        <strain evidence="2">SC-2020</strain>
    </source>
</reference>